<dbReference type="AlphaFoldDB" id="A0A1G8GFN4"/>
<evidence type="ECO:0000256" key="2">
    <source>
        <dbReference type="ARBA" id="ARBA00022729"/>
    </source>
</evidence>
<dbReference type="Proteomes" id="UP000199163">
    <property type="component" value="Unassembled WGS sequence"/>
</dbReference>
<comment type="similarity">
    <text evidence="1">Belongs to the leucine-binding protein family.</text>
</comment>
<keyword evidence="5" id="KW-1185">Reference proteome</keyword>
<dbReference type="InterPro" id="IPR051010">
    <property type="entry name" value="BCAA_transport"/>
</dbReference>
<dbReference type="PANTHER" id="PTHR30483:SF6">
    <property type="entry name" value="PERIPLASMIC BINDING PROTEIN OF ABC TRANSPORTER FOR NATURAL AMINO ACIDS"/>
    <property type="match status" value="1"/>
</dbReference>
<evidence type="ECO:0000259" key="3">
    <source>
        <dbReference type="Pfam" id="PF13458"/>
    </source>
</evidence>
<evidence type="ECO:0000313" key="4">
    <source>
        <dbReference type="EMBL" id="SDH93192.1"/>
    </source>
</evidence>
<dbReference type="SUPFAM" id="SSF53822">
    <property type="entry name" value="Periplasmic binding protein-like I"/>
    <property type="match status" value="1"/>
</dbReference>
<dbReference type="Pfam" id="PF13458">
    <property type="entry name" value="Peripla_BP_6"/>
    <property type="match status" value="1"/>
</dbReference>
<dbReference type="RefSeq" id="WP_091274363.1">
    <property type="nucleotide sequence ID" value="NZ_FNDK01000015.1"/>
</dbReference>
<dbReference type="PROSITE" id="PS51257">
    <property type="entry name" value="PROKAR_LIPOPROTEIN"/>
    <property type="match status" value="1"/>
</dbReference>
<dbReference type="EMBL" id="FNDK01000015">
    <property type="protein sequence ID" value="SDH93192.1"/>
    <property type="molecule type" value="Genomic_DNA"/>
</dbReference>
<protein>
    <submittedName>
        <fullName evidence="4">Amino acid/amide ABC transporter substrate-binding protein, HAAT family</fullName>
    </submittedName>
</protein>
<evidence type="ECO:0000313" key="5">
    <source>
        <dbReference type="Proteomes" id="UP000199163"/>
    </source>
</evidence>
<evidence type="ECO:0000256" key="1">
    <source>
        <dbReference type="ARBA" id="ARBA00010062"/>
    </source>
</evidence>
<name>A0A1G8GFN4_9BACI</name>
<dbReference type="STRING" id="568899.SAMN05192534_11574"/>
<gene>
    <name evidence="4" type="ORF">SAMN05192534_11574</name>
</gene>
<dbReference type="CDD" id="cd20014">
    <property type="entry name" value="PBP1_RPA0668_benzoate-like"/>
    <property type="match status" value="1"/>
</dbReference>
<dbReference type="OrthoDB" id="9783240at2"/>
<dbReference type="Gene3D" id="3.40.50.2300">
    <property type="match status" value="2"/>
</dbReference>
<keyword evidence="2" id="KW-0732">Signal</keyword>
<organism evidence="4 5">
    <name type="scientific">Alteribacillus persepolensis</name>
    <dbReference type="NCBI Taxonomy" id="568899"/>
    <lineage>
        <taxon>Bacteria</taxon>
        <taxon>Bacillati</taxon>
        <taxon>Bacillota</taxon>
        <taxon>Bacilli</taxon>
        <taxon>Bacillales</taxon>
        <taxon>Bacillaceae</taxon>
        <taxon>Alteribacillus</taxon>
    </lineage>
</organism>
<reference evidence="4 5" key="1">
    <citation type="submission" date="2016-10" db="EMBL/GenBank/DDBJ databases">
        <authorList>
            <person name="de Groot N.N."/>
        </authorList>
    </citation>
    <scope>NUCLEOTIDE SEQUENCE [LARGE SCALE GENOMIC DNA]</scope>
    <source>
        <strain evidence="4 5">DSM 21632</strain>
    </source>
</reference>
<dbReference type="PANTHER" id="PTHR30483">
    <property type="entry name" value="LEUCINE-SPECIFIC-BINDING PROTEIN"/>
    <property type="match status" value="1"/>
</dbReference>
<accession>A0A1G8GFN4</accession>
<proteinExistence type="inferred from homology"/>
<dbReference type="InterPro" id="IPR028081">
    <property type="entry name" value="Leu-bd"/>
</dbReference>
<feature type="domain" description="Leucine-binding protein" evidence="3">
    <location>
        <begin position="42"/>
        <end position="380"/>
    </location>
</feature>
<dbReference type="InterPro" id="IPR028082">
    <property type="entry name" value="Peripla_BP_I"/>
</dbReference>
<sequence length="403" mass="44613">MKKYATTLFIFTIFLIILSSCGGSALQSEQSSGQAEEGDKESIKIGAILPFSGVYTSLGKDLSDGMKLYLDSVDWQAGGKDIELLEEDTEADPQTALRMTRKLMDRENIDILTGAVSTAVAYAIRDEVDANQLPYLASHAGGNNLTREERSDYIWRSSFSSWQIGHAMGQWAYDNVGDQMYVAAADYAFGREVSAAFVEAYEEAGGEIVGEVYPPLENNDYASYLTTIRDADADGVYAFFAGSDAVRFVQQFEEYGLKEELELLGSGWLVSEDLRESIGEAAEGTKAASFWDYNLENDENQEFVQAYEEAYDRRPTVEALEGYDAARIIVETIEALDGDVSDGKQVAEAMGNVTFNSPRGAFSFDKNTHHVLQDMYILETVLEGERTENKLLETIEEVQDPGE</sequence>